<dbReference type="InterPro" id="IPR000519">
    <property type="entry name" value="P_trefoil_dom"/>
</dbReference>
<dbReference type="Ensembl" id="ENSGAGT00000023904.1">
    <property type="protein sequence ID" value="ENSGAGP00000020986.1"/>
    <property type="gene ID" value="ENSGAGG00000015423.1"/>
</dbReference>
<reference evidence="6" key="1">
    <citation type="journal article" date="2017" name="PLoS ONE">
        <title>The Agassiz's desert tortoise genome provides a resource for the conservation of a threatened species.</title>
        <authorList>
            <person name="Tollis M."/>
            <person name="DeNardo D.F."/>
            <person name="Cornelius J.A."/>
            <person name="Dolby G.A."/>
            <person name="Edwards T."/>
            <person name="Henen B.T."/>
            <person name="Karl A.E."/>
            <person name="Murphy R.W."/>
            <person name="Kusumi K."/>
        </authorList>
    </citation>
    <scope>NUCLEOTIDE SEQUENCE [LARGE SCALE GENOMIC DNA]</scope>
</reference>
<dbReference type="AlphaFoldDB" id="A0A452I0F3"/>
<evidence type="ECO:0000256" key="1">
    <source>
        <dbReference type="ARBA" id="ARBA00023157"/>
    </source>
</evidence>
<dbReference type="Proteomes" id="UP000291020">
    <property type="component" value="Unassembled WGS sequence"/>
</dbReference>
<evidence type="ECO:0000259" key="4">
    <source>
        <dbReference type="PROSITE" id="PS51448"/>
    </source>
</evidence>
<keyword evidence="1 2" id="KW-1015">Disulfide bond</keyword>
<dbReference type="InterPro" id="IPR044913">
    <property type="entry name" value="P_trefoil_dom_sf"/>
</dbReference>
<evidence type="ECO:0000256" key="2">
    <source>
        <dbReference type="PROSITE-ProRule" id="PRU00779"/>
    </source>
</evidence>
<name>A0A452I0F3_9SAUR</name>
<feature type="domain" description="P-type" evidence="4">
    <location>
        <begin position="24"/>
        <end position="62"/>
    </location>
</feature>
<keyword evidence="6" id="KW-1185">Reference proteome</keyword>
<reference evidence="5" key="2">
    <citation type="submission" date="2025-08" db="UniProtKB">
        <authorList>
            <consortium name="Ensembl"/>
        </authorList>
    </citation>
    <scope>IDENTIFICATION</scope>
</reference>
<comment type="caution">
    <text evidence="2">Lacks conserved residue(s) required for the propagation of feature annotation.</text>
</comment>
<dbReference type="SUPFAM" id="SSF57492">
    <property type="entry name" value="Trefoil"/>
    <property type="match status" value="1"/>
</dbReference>
<feature type="signal peptide" evidence="3">
    <location>
        <begin position="1"/>
        <end position="15"/>
    </location>
</feature>
<dbReference type="PROSITE" id="PS51448">
    <property type="entry name" value="P_TREFOIL_2"/>
    <property type="match status" value="1"/>
</dbReference>
<sequence>MVIQILALLLSLGRSTETDLKPKRQCAVSSKERKDCGKLGINAVECQTKRYCFDASIKGVPW</sequence>
<evidence type="ECO:0000313" key="6">
    <source>
        <dbReference type="Proteomes" id="UP000291020"/>
    </source>
</evidence>
<dbReference type="Gene3D" id="4.10.110.10">
    <property type="entry name" value="Spasmolytic Protein, domain 1"/>
    <property type="match status" value="1"/>
</dbReference>
<reference evidence="5" key="3">
    <citation type="submission" date="2025-09" db="UniProtKB">
        <authorList>
            <consortium name="Ensembl"/>
        </authorList>
    </citation>
    <scope>IDENTIFICATION</scope>
</reference>
<evidence type="ECO:0000256" key="3">
    <source>
        <dbReference type="SAM" id="SignalP"/>
    </source>
</evidence>
<feature type="chain" id="PRO_5019085947" description="P-type domain-containing protein" evidence="3">
    <location>
        <begin position="16"/>
        <end position="62"/>
    </location>
</feature>
<accession>A0A452I0F3</accession>
<feature type="disulfide bond" evidence="2">
    <location>
        <begin position="26"/>
        <end position="52"/>
    </location>
</feature>
<dbReference type="Pfam" id="PF00088">
    <property type="entry name" value="Trefoil"/>
    <property type="match status" value="1"/>
</dbReference>
<evidence type="ECO:0000313" key="5">
    <source>
        <dbReference type="Ensembl" id="ENSGAGP00000020986.1"/>
    </source>
</evidence>
<protein>
    <recommendedName>
        <fullName evidence="4">P-type domain-containing protein</fullName>
    </recommendedName>
</protein>
<proteinExistence type="predicted"/>
<keyword evidence="3" id="KW-0732">Signal</keyword>
<organism evidence="5 6">
    <name type="scientific">Gopherus agassizii</name>
    <name type="common">Agassiz's desert tortoise</name>
    <dbReference type="NCBI Taxonomy" id="38772"/>
    <lineage>
        <taxon>Eukaryota</taxon>
        <taxon>Metazoa</taxon>
        <taxon>Chordata</taxon>
        <taxon>Craniata</taxon>
        <taxon>Vertebrata</taxon>
        <taxon>Euteleostomi</taxon>
        <taxon>Archelosauria</taxon>
        <taxon>Testudinata</taxon>
        <taxon>Testudines</taxon>
        <taxon>Cryptodira</taxon>
        <taxon>Durocryptodira</taxon>
        <taxon>Testudinoidea</taxon>
        <taxon>Testudinidae</taxon>
        <taxon>Gopherus</taxon>
    </lineage>
</organism>
<dbReference type="CDD" id="cd00111">
    <property type="entry name" value="Trefoil"/>
    <property type="match status" value="1"/>
</dbReference>